<gene>
    <name evidence="1" type="ORF">CALMAC_LOCUS5549</name>
</gene>
<dbReference type="Proteomes" id="UP000410492">
    <property type="component" value="Unassembled WGS sequence"/>
</dbReference>
<dbReference type="OrthoDB" id="6602337at2759"/>
<dbReference type="Gene3D" id="3.30.60.60">
    <property type="entry name" value="N-acetyl transferase-like"/>
    <property type="match status" value="1"/>
</dbReference>
<dbReference type="EMBL" id="CAACVG010006804">
    <property type="protein sequence ID" value="VEN41876.1"/>
    <property type="molecule type" value="Genomic_DNA"/>
</dbReference>
<dbReference type="Gene3D" id="3.40.1800.10">
    <property type="entry name" value="His-Me finger endonucleases"/>
    <property type="match status" value="1"/>
</dbReference>
<dbReference type="Pfam" id="PF02945">
    <property type="entry name" value="Endonuclease_7"/>
    <property type="match status" value="1"/>
</dbReference>
<dbReference type="PANTHER" id="PTHR31511">
    <property type="entry name" value="PROTEIN CBG23764"/>
    <property type="match status" value="1"/>
</dbReference>
<dbReference type="InterPro" id="IPR044925">
    <property type="entry name" value="His-Me_finger_sf"/>
</dbReference>
<evidence type="ECO:0000313" key="2">
    <source>
        <dbReference type="Proteomes" id="UP000410492"/>
    </source>
</evidence>
<dbReference type="SUPFAM" id="SSF54060">
    <property type="entry name" value="His-Me finger endonucleases"/>
    <property type="match status" value="1"/>
</dbReference>
<organism evidence="1 2">
    <name type="scientific">Callosobruchus maculatus</name>
    <name type="common">Southern cowpea weevil</name>
    <name type="synonym">Pulse bruchid</name>
    <dbReference type="NCBI Taxonomy" id="64391"/>
    <lineage>
        <taxon>Eukaryota</taxon>
        <taxon>Metazoa</taxon>
        <taxon>Ecdysozoa</taxon>
        <taxon>Arthropoda</taxon>
        <taxon>Hexapoda</taxon>
        <taxon>Insecta</taxon>
        <taxon>Pterygota</taxon>
        <taxon>Neoptera</taxon>
        <taxon>Endopterygota</taxon>
        <taxon>Coleoptera</taxon>
        <taxon>Polyphaga</taxon>
        <taxon>Cucujiformia</taxon>
        <taxon>Chrysomeloidea</taxon>
        <taxon>Chrysomelidae</taxon>
        <taxon>Bruchinae</taxon>
        <taxon>Bruchini</taxon>
        <taxon>Callosobruchus</taxon>
    </lineage>
</organism>
<dbReference type="InterPro" id="IPR038563">
    <property type="entry name" value="Endonuclease_7_sf"/>
</dbReference>
<name>A0A653C1N6_CALMS</name>
<protein>
    <recommendedName>
        <fullName evidence="3">DNA-directed DNA polymerase</fullName>
    </recommendedName>
</protein>
<accession>A0A653C1N6</accession>
<dbReference type="InterPro" id="IPR004211">
    <property type="entry name" value="Endonuclease_7"/>
</dbReference>
<reference evidence="1 2" key="1">
    <citation type="submission" date="2019-01" db="EMBL/GenBank/DDBJ databases">
        <authorList>
            <person name="Sayadi A."/>
        </authorList>
    </citation>
    <scope>NUCLEOTIDE SEQUENCE [LARGE SCALE GENOMIC DNA]</scope>
</reference>
<sequence length="684" mass="79782">MDISEVIAATSKHIVKLFKQACEALLKDPSSIVAREHWVKLAKNHLKIFNRAVKHGDVSHNTLKTLHSNIAHLKRFTALLKNYHVGMGNSSSNRVQNKTPSRRVKWEEIESSFASRIRSGVVMNLKHKDIFQFLADAFSLIKRRIKNLLKNMSILKVKTNFCGEFIKKSNEVEISDYKYFNTRNHTIDVGTSLVEWFQEFVVDKIFNKLSEFQERDSGWALYRIISLEVNFNKVEISTGGTSYIELPDPIRRKHACVNVKNNDNACFAWAVMSALYCVDKNSCRTTSYPNPWNVLQFSDSDMPMQLGNIHKFEKLNDISINVFGLELIENKKKTKHFYRTVPVRLTNSKRGKHVNLLLAQDKYYPKLKDYEMPPVTDSDEDDGSSSDSDNLNFHYVWIKNLSRLVASQTSKHKGTLFICDRCLNYFQSKERLEEHTEYCEQRNKCKISFPKDPLLQFKDFRYKEKTPFVIYADFETLLVPFSDRQSNSKTSKYQKHEAYSCGLYFKCEYDDSLSFFKSNRSESCVQWFVDEIEQLAEFVDSKLKNVEELNVQVDFKDIVNYHYCHICEKKFQKGVDKIVRDHNHFTGEFRGFAHSNCNLNYKNVYVVPVICHNLIGFDSHIIFKDIAKNNRVSLLPINKEKYISFTIHTDTSSELKFRFIDSFRFLATSLDKLVEWLGAEICIS</sequence>
<dbReference type="AlphaFoldDB" id="A0A653C1N6"/>
<dbReference type="PANTHER" id="PTHR31511:SF12">
    <property type="entry name" value="RHO TERMINATION FACTOR N-TERMINAL DOMAIN-CONTAINING PROTEIN"/>
    <property type="match status" value="1"/>
</dbReference>
<proteinExistence type="predicted"/>
<keyword evidence="2" id="KW-1185">Reference proteome</keyword>
<evidence type="ECO:0000313" key="1">
    <source>
        <dbReference type="EMBL" id="VEN41876.1"/>
    </source>
</evidence>
<evidence type="ECO:0008006" key="3">
    <source>
        <dbReference type="Google" id="ProtNLM"/>
    </source>
</evidence>